<protein>
    <submittedName>
        <fullName evidence="1">Uncharacterized protein</fullName>
    </submittedName>
</protein>
<gene>
    <name evidence="1" type="ORF">CR513_62000</name>
</gene>
<proteinExistence type="predicted"/>
<reference evidence="1" key="1">
    <citation type="submission" date="2018-05" db="EMBL/GenBank/DDBJ databases">
        <title>Draft genome of Mucuna pruriens seed.</title>
        <authorList>
            <person name="Nnadi N.E."/>
            <person name="Vos R."/>
            <person name="Hasami M.H."/>
            <person name="Devisetty U.K."/>
            <person name="Aguiy J.C."/>
        </authorList>
    </citation>
    <scope>NUCLEOTIDE SEQUENCE [LARGE SCALE GENOMIC DNA]</scope>
    <source>
        <strain evidence="1">JCA_2017</strain>
    </source>
</reference>
<name>A0A371E1L4_MUCPR</name>
<organism evidence="1 2">
    <name type="scientific">Mucuna pruriens</name>
    <name type="common">Velvet bean</name>
    <name type="synonym">Dolichos pruriens</name>
    <dbReference type="NCBI Taxonomy" id="157652"/>
    <lineage>
        <taxon>Eukaryota</taxon>
        <taxon>Viridiplantae</taxon>
        <taxon>Streptophyta</taxon>
        <taxon>Embryophyta</taxon>
        <taxon>Tracheophyta</taxon>
        <taxon>Spermatophyta</taxon>
        <taxon>Magnoliopsida</taxon>
        <taxon>eudicotyledons</taxon>
        <taxon>Gunneridae</taxon>
        <taxon>Pentapetalae</taxon>
        <taxon>rosids</taxon>
        <taxon>fabids</taxon>
        <taxon>Fabales</taxon>
        <taxon>Fabaceae</taxon>
        <taxon>Papilionoideae</taxon>
        <taxon>50 kb inversion clade</taxon>
        <taxon>NPAAA clade</taxon>
        <taxon>indigoferoid/millettioid clade</taxon>
        <taxon>Phaseoleae</taxon>
        <taxon>Mucuna</taxon>
    </lineage>
</organism>
<feature type="non-terminal residue" evidence="1">
    <location>
        <position position="1"/>
    </location>
</feature>
<keyword evidence="2" id="KW-1185">Reference proteome</keyword>
<evidence type="ECO:0000313" key="1">
    <source>
        <dbReference type="EMBL" id="RDX58668.1"/>
    </source>
</evidence>
<sequence>MLDKGNSNTGSTMVTGKVAMENSARIANDQDIPRILATSFMERRKFFNECVEIKAQLRSG</sequence>
<evidence type="ECO:0000313" key="2">
    <source>
        <dbReference type="Proteomes" id="UP000257109"/>
    </source>
</evidence>
<dbReference type="EMBL" id="QJKJ01017278">
    <property type="protein sequence ID" value="RDX58668.1"/>
    <property type="molecule type" value="Genomic_DNA"/>
</dbReference>
<accession>A0A371E1L4</accession>
<dbReference type="Proteomes" id="UP000257109">
    <property type="component" value="Unassembled WGS sequence"/>
</dbReference>
<comment type="caution">
    <text evidence="1">The sequence shown here is derived from an EMBL/GenBank/DDBJ whole genome shotgun (WGS) entry which is preliminary data.</text>
</comment>
<dbReference type="AlphaFoldDB" id="A0A371E1L4"/>